<feature type="domain" description="Transthyretin/hydroxyisourate hydrolase" evidence="9">
    <location>
        <begin position="4"/>
        <end position="116"/>
    </location>
</feature>
<keyword evidence="11" id="KW-1185">Reference proteome</keyword>
<dbReference type="SUPFAM" id="SSF49472">
    <property type="entry name" value="Transthyretin (synonym: prealbumin)"/>
    <property type="match status" value="1"/>
</dbReference>
<comment type="caution">
    <text evidence="10">The sequence shown here is derived from an EMBL/GenBank/DDBJ whole genome shotgun (WGS) entry which is preliminary data.</text>
</comment>
<dbReference type="RefSeq" id="WP_115101037.1">
    <property type="nucleotide sequence ID" value="NZ_QHKS01000007.1"/>
</dbReference>
<evidence type="ECO:0000256" key="4">
    <source>
        <dbReference type="ARBA" id="ARBA00011881"/>
    </source>
</evidence>
<reference evidence="11" key="1">
    <citation type="submission" date="2018-05" db="EMBL/GenBank/DDBJ databases">
        <authorList>
            <person name="Feng T."/>
        </authorList>
    </citation>
    <scope>NUCLEOTIDE SEQUENCE [LARGE SCALE GENOMIC DNA]</scope>
    <source>
        <strain evidence="11">S27</strain>
    </source>
</reference>
<dbReference type="CDD" id="cd05822">
    <property type="entry name" value="TLP_HIUase"/>
    <property type="match status" value="1"/>
</dbReference>
<evidence type="ECO:0000256" key="1">
    <source>
        <dbReference type="ARBA" id="ARBA00001043"/>
    </source>
</evidence>
<dbReference type="Pfam" id="PF00576">
    <property type="entry name" value="Transthyretin"/>
    <property type="match status" value="1"/>
</dbReference>
<evidence type="ECO:0000256" key="8">
    <source>
        <dbReference type="RuleBase" id="RU361270"/>
    </source>
</evidence>
<dbReference type="PROSITE" id="PS00769">
    <property type="entry name" value="TRANSTHYRETIN_2"/>
    <property type="match status" value="1"/>
</dbReference>
<dbReference type="NCBIfam" id="TIGR02962">
    <property type="entry name" value="hdxy_isourate"/>
    <property type="match status" value="1"/>
</dbReference>
<organism evidence="10 11">
    <name type="scientific">Paraburkholderia lacunae</name>
    <dbReference type="NCBI Taxonomy" id="2211104"/>
    <lineage>
        <taxon>Bacteria</taxon>
        <taxon>Pseudomonadati</taxon>
        <taxon>Pseudomonadota</taxon>
        <taxon>Betaproteobacteria</taxon>
        <taxon>Burkholderiales</taxon>
        <taxon>Burkholderiaceae</taxon>
        <taxon>Paraburkholderia</taxon>
    </lineage>
</organism>
<dbReference type="GO" id="GO:0006144">
    <property type="term" value="P:purine nucleobase metabolic process"/>
    <property type="evidence" value="ECO:0007669"/>
    <property type="project" value="UniProtKB-KW"/>
</dbReference>
<dbReference type="EMBL" id="QHKS01000007">
    <property type="protein sequence ID" value="RDK02359.1"/>
    <property type="molecule type" value="Genomic_DNA"/>
</dbReference>
<keyword evidence="6 8" id="KW-0378">Hydrolase</keyword>
<evidence type="ECO:0000256" key="2">
    <source>
        <dbReference type="ARBA" id="ARBA00002704"/>
    </source>
</evidence>
<evidence type="ECO:0000256" key="3">
    <source>
        <dbReference type="ARBA" id="ARBA00009850"/>
    </source>
</evidence>
<dbReference type="EC" id="3.5.2.17" evidence="8"/>
<dbReference type="InterPro" id="IPR014306">
    <property type="entry name" value="Hydroxyisourate_hydrolase"/>
</dbReference>
<keyword evidence="5 8" id="KW-0659">Purine metabolism</keyword>
<dbReference type="Proteomes" id="UP000254875">
    <property type="component" value="Unassembled WGS sequence"/>
</dbReference>
<comment type="similarity">
    <text evidence="3 8">Belongs to the transthyretin family. 5-hydroxyisourate hydrolase subfamily.</text>
</comment>
<dbReference type="InterPro" id="IPR023416">
    <property type="entry name" value="Transthyretin/HIU_hydrolase_d"/>
</dbReference>
<gene>
    <name evidence="10" type="primary">uraH</name>
    <name evidence="10" type="ORF">DLM46_12225</name>
</gene>
<dbReference type="PROSITE" id="PS00768">
    <property type="entry name" value="TRANSTHYRETIN_1"/>
    <property type="match status" value="1"/>
</dbReference>
<evidence type="ECO:0000313" key="11">
    <source>
        <dbReference type="Proteomes" id="UP000254875"/>
    </source>
</evidence>
<accession>A0A370N9T1</accession>
<evidence type="ECO:0000259" key="9">
    <source>
        <dbReference type="Pfam" id="PF00576"/>
    </source>
</evidence>
<dbReference type="InterPro" id="IPR000895">
    <property type="entry name" value="Transthyretin/HIU_hydrolase"/>
</dbReference>
<dbReference type="GO" id="GO:0033971">
    <property type="term" value="F:hydroxyisourate hydrolase activity"/>
    <property type="evidence" value="ECO:0007669"/>
    <property type="project" value="UniProtKB-EC"/>
</dbReference>
<dbReference type="PANTHER" id="PTHR10395">
    <property type="entry name" value="URICASE AND TRANSTHYRETIN-RELATED"/>
    <property type="match status" value="1"/>
</dbReference>
<evidence type="ECO:0000256" key="7">
    <source>
        <dbReference type="PIRSR" id="PIRSR600895-51"/>
    </source>
</evidence>
<evidence type="ECO:0000313" key="10">
    <source>
        <dbReference type="EMBL" id="RDK02359.1"/>
    </source>
</evidence>
<dbReference type="InterPro" id="IPR023418">
    <property type="entry name" value="Thyroxine_BS"/>
</dbReference>
<dbReference type="InterPro" id="IPR023419">
    <property type="entry name" value="Transthyretin_CS"/>
</dbReference>
<dbReference type="PRINTS" id="PR00189">
    <property type="entry name" value="TRNSTHYRETIN"/>
</dbReference>
<dbReference type="PANTHER" id="PTHR10395:SF7">
    <property type="entry name" value="5-HYDROXYISOURATE HYDROLASE"/>
    <property type="match status" value="1"/>
</dbReference>
<feature type="binding site" evidence="7">
    <location>
        <position position="45"/>
    </location>
    <ligand>
        <name>substrate</name>
    </ligand>
</feature>
<evidence type="ECO:0000256" key="5">
    <source>
        <dbReference type="ARBA" id="ARBA00022631"/>
    </source>
</evidence>
<name>A0A370N9T1_9BURK</name>
<dbReference type="InterPro" id="IPR036817">
    <property type="entry name" value="Transthyretin/HIU_hydrolase_sf"/>
</dbReference>
<comment type="function">
    <text evidence="2">Catalyzes the hydrolysis of 5-hydroxyisourate (HIU) to 2-oxo-4-hydroxy-4-carboxy-5-ureidoimidazoline (OHCU).</text>
</comment>
<proteinExistence type="inferred from homology"/>
<protein>
    <recommendedName>
        <fullName evidence="8">5-hydroxyisourate hydrolase</fullName>
        <shortName evidence="8">HIU hydrolase</shortName>
        <shortName evidence="8">HIUHase</shortName>
        <ecNumber evidence="8">3.5.2.17</ecNumber>
    </recommendedName>
</protein>
<feature type="binding site" evidence="7">
    <location>
        <position position="114"/>
    </location>
    <ligand>
        <name>substrate</name>
    </ligand>
</feature>
<feature type="binding site" evidence="7">
    <location>
        <position position="7"/>
    </location>
    <ligand>
        <name>substrate</name>
    </ligand>
</feature>
<dbReference type="FunFam" id="2.60.40.180:FF:000005">
    <property type="entry name" value="5-hydroxyisourate hydrolase"/>
    <property type="match status" value="1"/>
</dbReference>
<sequence length="117" mass="12669">MGKLTTHVLDTANGRPGAGIKVELFALAGDTRRALKTTLTNDDGRCDQPLLEGDALVAGEYELVFAAGDYFASIGTKVPEPRFVDRVVLRFGIADAEAHYHVPLLVSPWSYSTYRGS</sequence>
<comment type="subunit">
    <text evidence="4 8">Homotetramer.</text>
</comment>
<evidence type="ECO:0000256" key="6">
    <source>
        <dbReference type="ARBA" id="ARBA00022801"/>
    </source>
</evidence>
<dbReference type="Gene3D" id="2.60.40.180">
    <property type="entry name" value="Transthyretin/hydroxyisourate hydrolase domain"/>
    <property type="match status" value="1"/>
</dbReference>
<dbReference type="OrthoDB" id="9792386at2"/>
<dbReference type="AlphaFoldDB" id="A0A370N9T1"/>
<comment type="catalytic activity">
    <reaction evidence="1 8">
        <text>5-hydroxyisourate + H2O = 5-hydroxy-2-oxo-4-ureido-2,5-dihydro-1H-imidazole-5-carboxylate + H(+)</text>
        <dbReference type="Rhea" id="RHEA:23736"/>
        <dbReference type="ChEBI" id="CHEBI:15377"/>
        <dbReference type="ChEBI" id="CHEBI:15378"/>
        <dbReference type="ChEBI" id="CHEBI:18072"/>
        <dbReference type="ChEBI" id="CHEBI:58639"/>
        <dbReference type="EC" id="3.5.2.17"/>
    </reaction>
</comment>